<dbReference type="RefSeq" id="YP_009834441.1">
    <property type="nucleotide sequence ID" value="NC_048673.1"/>
</dbReference>
<name>A0A223LF96_9CAUD</name>
<dbReference type="EMBL" id="MF448340">
    <property type="protein sequence ID" value="ASU00411.1"/>
    <property type="molecule type" value="Genomic_DNA"/>
</dbReference>
<keyword evidence="2" id="KW-1185">Reference proteome</keyword>
<dbReference type="KEGG" id="vg:55604508"/>
<accession>A0A223LF96</accession>
<protein>
    <submittedName>
        <fullName evidence="1">Uncharacterized protein</fullName>
    </submittedName>
</protein>
<evidence type="ECO:0000313" key="1">
    <source>
        <dbReference type="EMBL" id="ASU00411.1"/>
    </source>
</evidence>
<proteinExistence type="predicted"/>
<sequence>MNKNIKIGTLVKLDPKSRWAYDGNGGVSNPVGVVGVVIPVPEYQLSGFWPDPVGWTWVKWPNNIDNCYPDEEDCLIEVEE</sequence>
<dbReference type="Proteomes" id="UP000226092">
    <property type="component" value="Segment"/>
</dbReference>
<reference evidence="1 2" key="1">
    <citation type="submission" date="2017-07" db="EMBL/GenBank/DDBJ databases">
        <title>In vitro design and evaluation of phage cocktails against multidrug-resistant Aeromonas salmonicida.</title>
        <authorList>
            <person name="Chen L."/>
            <person name="Yuan S."/>
            <person name="Ma Y."/>
        </authorList>
    </citation>
    <scope>NUCLEOTIDE SEQUENCE [LARGE SCALE GENOMIC DNA]</scope>
</reference>
<organism evidence="1 2">
    <name type="scientific">Aeromonas phage AS-zj</name>
    <dbReference type="NCBI Taxonomy" id="2024208"/>
    <lineage>
        <taxon>Viruses</taxon>
        <taxon>Duplodnaviria</taxon>
        <taxon>Heunggongvirae</taxon>
        <taxon>Uroviricota</taxon>
        <taxon>Caudoviricetes</taxon>
        <taxon>Pantevenvirales</taxon>
        <taxon>Straboviridae</taxon>
        <taxon>Emmerichvirinae</taxon>
        <taxon>Ceceduovirus</taxon>
        <taxon>Ceceduovirus aszj</taxon>
    </lineage>
</organism>
<evidence type="ECO:0000313" key="2">
    <source>
        <dbReference type="Proteomes" id="UP000226092"/>
    </source>
</evidence>
<dbReference type="GeneID" id="55604508"/>